<organism evidence="6 7">
    <name type="scientific">Ramalina farinacea</name>
    <dbReference type="NCBI Taxonomy" id="258253"/>
    <lineage>
        <taxon>Eukaryota</taxon>
        <taxon>Fungi</taxon>
        <taxon>Dikarya</taxon>
        <taxon>Ascomycota</taxon>
        <taxon>Pezizomycotina</taxon>
        <taxon>Lecanoromycetes</taxon>
        <taxon>OSLEUM clade</taxon>
        <taxon>Lecanoromycetidae</taxon>
        <taxon>Lecanorales</taxon>
        <taxon>Lecanorineae</taxon>
        <taxon>Ramalinaceae</taxon>
        <taxon>Ramalina</taxon>
    </lineage>
</organism>
<dbReference type="PROSITE" id="PS00616">
    <property type="entry name" value="HIS_ACID_PHOSPHAT_1"/>
    <property type="match status" value="1"/>
</dbReference>
<dbReference type="SUPFAM" id="SSF53254">
    <property type="entry name" value="Phosphoglycerate mutase-like"/>
    <property type="match status" value="1"/>
</dbReference>
<keyword evidence="5" id="KW-1133">Transmembrane helix</keyword>
<dbReference type="EMBL" id="JAPUFD010000007">
    <property type="protein sequence ID" value="MDI1488611.1"/>
    <property type="molecule type" value="Genomic_DNA"/>
</dbReference>
<feature type="compositionally biased region" description="Polar residues" evidence="4">
    <location>
        <begin position="56"/>
        <end position="74"/>
    </location>
</feature>
<name>A0AA43TRD9_9LECA</name>
<comment type="similarity">
    <text evidence="1">Belongs to the histidine acid phosphatase family.</text>
</comment>
<reference evidence="6" key="1">
    <citation type="journal article" date="2023" name="Genome Biol. Evol.">
        <title>First Whole Genome Sequence and Flow Cytometry Genome Size Data for the Lichen-Forming Fungus Ramalina farinacea (Ascomycota).</title>
        <authorList>
            <person name="Llewellyn T."/>
            <person name="Mian S."/>
            <person name="Hill R."/>
            <person name="Leitch I.J."/>
            <person name="Gaya E."/>
        </authorList>
    </citation>
    <scope>NUCLEOTIDE SEQUENCE</scope>
    <source>
        <strain evidence="6">LIQ254RAFAR</strain>
    </source>
</reference>
<dbReference type="InterPro" id="IPR033379">
    <property type="entry name" value="Acid_Pase_AS"/>
</dbReference>
<dbReference type="Gene3D" id="3.40.50.1240">
    <property type="entry name" value="Phosphoglycerate mutase-like"/>
    <property type="match status" value="1"/>
</dbReference>
<gene>
    <name evidence="6" type="ORF">OHK93_007886</name>
</gene>
<comment type="caution">
    <text evidence="6">The sequence shown here is derived from an EMBL/GenBank/DDBJ whole genome shotgun (WGS) entry which is preliminary data.</text>
</comment>
<evidence type="ECO:0000256" key="5">
    <source>
        <dbReference type="SAM" id="Phobius"/>
    </source>
</evidence>
<accession>A0AA43TRD9</accession>
<evidence type="ECO:0000256" key="2">
    <source>
        <dbReference type="ARBA" id="ARBA00012632"/>
    </source>
</evidence>
<keyword evidence="5" id="KW-0472">Membrane</keyword>
<dbReference type="Pfam" id="PF00328">
    <property type="entry name" value="His_Phos_2"/>
    <property type="match status" value="1"/>
</dbReference>
<dbReference type="AlphaFoldDB" id="A0AA43TRD9"/>
<feature type="transmembrane region" description="Helical" evidence="5">
    <location>
        <begin position="83"/>
        <end position="104"/>
    </location>
</feature>
<dbReference type="Proteomes" id="UP001161017">
    <property type="component" value="Unassembled WGS sequence"/>
</dbReference>
<protein>
    <recommendedName>
        <fullName evidence="2">3-phytase</fullName>
        <ecNumber evidence="2">3.1.3.8</ecNumber>
    </recommendedName>
</protein>
<dbReference type="CDD" id="cd07061">
    <property type="entry name" value="HP_HAP_like"/>
    <property type="match status" value="1"/>
</dbReference>
<evidence type="ECO:0000313" key="6">
    <source>
        <dbReference type="EMBL" id="MDI1488611.1"/>
    </source>
</evidence>
<feature type="region of interest" description="Disordered" evidence="4">
    <location>
        <begin position="1"/>
        <end position="74"/>
    </location>
</feature>
<evidence type="ECO:0000256" key="3">
    <source>
        <dbReference type="ARBA" id="ARBA00022801"/>
    </source>
</evidence>
<dbReference type="PANTHER" id="PTHR20963">
    <property type="entry name" value="MULTIPLE INOSITOL POLYPHOSPHATE PHOSPHATASE-RELATED"/>
    <property type="match status" value="1"/>
</dbReference>
<evidence type="ECO:0000256" key="1">
    <source>
        <dbReference type="ARBA" id="ARBA00005375"/>
    </source>
</evidence>
<proteinExistence type="inferred from homology"/>
<dbReference type="GO" id="GO:0016158">
    <property type="term" value="F:inositol hexakisphosphate 3-phosphatase activity"/>
    <property type="evidence" value="ECO:0007669"/>
    <property type="project" value="UniProtKB-EC"/>
</dbReference>
<dbReference type="PANTHER" id="PTHR20963:SF43">
    <property type="entry name" value="PUTATIVE (AFU_ORTHOLOGUE AFUA_7G01240)-RELATED"/>
    <property type="match status" value="1"/>
</dbReference>
<dbReference type="FunFam" id="3.40.50.1240:FF:000147">
    <property type="match status" value="1"/>
</dbReference>
<dbReference type="GO" id="GO:0003993">
    <property type="term" value="F:acid phosphatase activity"/>
    <property type="evidence" value="ECO:0007669"/>
    <property type="project" value="TreeGrafter"/>
</dbReference>
<keyword evidence="7" id="KW-1185">Reference proteome</keyword>
<keyword evidence="3" id="KW-0378">Hydrolase</keyword>
<dbReference type="EC" id="3.1.3.8" evidence="2"/>
<evidence type="ECO:0000256" key="4">
    <source>
        <dbReference type="SAM" id="MobiDB-lite"/>
    </source>
</evidence>
<dbReference type="InterPro" id="IPR029033">
    <property type="entry name" value="His_PPase_superfam"/>
</dbReference>
<evidence type="ECO:0000313" key="7">
    <source>
        <dbReference type="Proteomes" id="UP001161017"/>
    </source>
</evidence>
<keyword evidence="5" id="KW-0812">Transmembrane</keyword>
<sequence length="654" mass="71230">MEASTDYKKLKLPTPSDIPLKDYLPVNSGEAHTRRPISGNTAGDEIEDDKEETTDPKSQLLDSSPSYGLSKQTSSRYTRRNTAIMLTSAFVLILGLVALVRASWFERRATSSECDCASTTTVPQYFQTTPEIFAGPTATGRAPFLAASNPAPFGPAGTFVANAPLETALPIVGNTQNQSIFHLTGQLSPYFPNPRSVSTSWNVDNTSLTDDPCCSGFGVDELPLPARSNITQLHMIHRHGSRYPTTGSNVVTFGRGLTNIISKGNTSFTGDLSFLNSWSYGLGAEILVPVGRQELFDSGVLHYYNYGHLYNTSTKIIARTTTQDRMLKSAEYFMAGFFGLSWTQNATLELIIEGDYFNNSLAGYDNCNNSNKAVAAGGTNASAEWQGVYLVNATSRLQAMSGNSYKWNTSSTYAAQTICPYETVAFGYSAWCDLFTYEEWLGFEYSIDLSFAGNNYFQSPTGRAVGIGYVEEVLARLNQHLLTSATAQDNITLDNNTTTFPLNQTLYFDFSHDTNIAAVLTAFGLTQFAPVLPAKGPIPQNQQLIVSHLQPFGARLDIEIITAPQPVSATRGYDSDEYEAGGPTTYVHFIINQRTLPLGKSFSDCGQRTDGWCEVGTFLKVQAGMLAKAKYDESCNGNYAVVPYGGITDGVPIS</sequence>
<dbReference type="PROSITE" id="PS00778">
    <property type="entry name" value="HIS_ACID_PHOSPHAT_2"/>
    <property type="match status" value="1"/>
</dbReference>
<dbReference type="InterPro" id="IPR000560">
    <property type="entry name" value="His_Pase_clade-2"/>
</dbReference>